<gene>
    <name evidence="1" type="ORF">FIBSPDRAFT_884747</name>
</gene>
<evidence type="ECO:0000313" key="1">
    <source>
        <dbReference type="EMBL" id="KZP29725.1"/>
    </source>
</evidence>
<organism evidence="1">
    <name type="scientific">Athelia psychrophila</name>
    <dbReference type="NCBI Taxonomy" id="1759441"/>
    <lineage>
        <taxon>Eukaryota</taxon>
        <taxon>Fungi</taxon>
        <taxon>Dikarya</taxon>
        <taxon>Basidiomycota</taxon>
        <taxon>Agaricomycotina</taxon>
        <taxon>Agaricomycetes</taxon>
        <taxon>Agaricomycetidae</taxon>
        <taxon>Atheliales</taxon>
        <taxon>Atheliaceae</taxon>
        <taxon>Athelia</taxon>
    </lineage>
</organism>
<protein>
    <submittedName>
        <fullName evidence="1">Uncharacterized protein</fullName>
    </submittedName>
</protein>
<dbReference type="AlphaFoldDB" id="A0A166SQV9"/>
<dbReference type="EMBL" id="KV417497">
    <property type="protein sequence ID" value="KZP29725.1"/>
    <property type="molecule type" value="Genomic_DNA"/>
</dbReference>
<proteinExistence type="predicted"/>
<reference evidence="1" key="1">
    <citation type="journal article" date="2016" name="Mol. Biol. Evol.">
        <title>Comparative Genomics of Early-Diverging Mushroom-Forming Fungi Provides Insights into the Origins of Lignocellulose Decay Capabilities.</title>
        <authorList>
            <person name="Nagy L.G."/>
            <person name="Riley R."/>
            <person name="Tritt A."/>
            <person name="Adam C."/>
            <person name="Daum C."/>
            <person name="Floudas D."/>
            <person name="Sun H."/>
            <person name="Yadav J.S."/>
            <person name="Pangilinan J."/>
            <person name="Larsson K.H."/>
            <person name="Matsuura K."/>
            <person name="Barry K."/>
            <person name="Labutti K."/>
            <person name="Kuo R."/>
            <person name="Ohm R.A."/>
            <person name="Bhattacharya S.S."/>
            <person name="Shirouzu T."/>
            <person name="Yoshinaga Y."/>
            <person name="Martin F.M."/>
            <person name="Grigoriev I.V."/>
            <person name="Hibbett D.S."/>
        </authorList>
    </citation>
    <scope>NUCLEOTIDE SEQUENCE [LARGE SCALE GENOMIC DNA]</scope>
    <source>
        <strain evidence="1">CBS 109695</strain>
    </source>
</reference>
<sequence length="117" mass="12462">MPTTSTNVSCVRAGDRAWGWGRPWGLGVRMGLGIEIEHGRVGLAWELAGWGVGVRAGHVCGRAWGICGYMRDVCGLGARVRAGTASGRDDRETTVKQSADLYGTAVNPRRFDSENGA</sequence>
<accession>A0A166SQV9</accession>
<name>A0A166SQV9_9AGAM</name>